<comment type="caution">
    <text evidence="1">The sequence shown here is derived from an EMBL/GenBank/DDBJ whole genome shotgun (WGS) entry which is preliminary data.</text>
</comment>
<dbReference type="Proteomes" id="UP000824881">
    <property type="component" value="Unassembled WGS sequence"/>
</dbReference>
<evidence type="ECO:0000313" key="2">
    <source>
        <dbReference type="Proteomes" id="UP000824881"/>
    </source>
</evidence>
<organism evidence="1 2">
    <name type="scientific">Pleurotus cornucopiae</name>
    <name type="common">Cornucopia mushroom</name>
    <dbReference type="NCBI Taxonomy" id="5321"/>
    <lineage>
        <taxon>Eukaryota</taxon>
        <taxon>Fungi</taxon>
        <taxon>Dikarya</taxon>
        <taxon>Basidiomycota</taxon>
        <taxon>Agaricomycotina</taxon>
        <taxon>Agaricomycetes</taxon>
        <taxon>Agaricomycetidae</taxon>
        <taxon>Agaricales</taxon>
        <taxon>Pleurotineae</taxon>
        <taxon>Pleurotaceae</taxon>
        <taxon>Pleurotus</taxon>
    </lineage>
</organism>
<protein>
    <submittedName>
        <fullName evidence="1">Uncharacterized protein</fullName>
    </submittedName>
</protein>
<name>A0ACB7IJ78_PLECO</name>
<evidence type="ECO:0000313" key="1">
    <source>
        <dbReference type="EMBL" id="KAG9218277.1"/>
    </source>
</evidence>
<dbReference type="EMBL" id="WQMT02000010">
    <property type="protein sequence ID" value="KAG9218277.1"/>
    <property type="molecule type" value="Genomic_DNA"/>
</dbReference>
<reference evidence="1 2" key="1">
    <citation type="journal article" date="2021" name="Appl. Environ. Microbiol.">
        <title>Genetic linkage and physical mapping for an oyster mushroom Pleurotus cornucopiae and QTL analysis for the trait cap color.</title>
        <authorList>
            <person name="Zhang Y."/>
            <person name="Gao W."/>
            <person name="Sonnenberg A."/>
            <person name="Chen Q."/>
            <person name="Zhang J."/>
            <person name="Huang C."/>
        </authorList>
    </citation>
    <scope>NUCLEOTIDE SEQUENCE [LARGE SCALE GENOMIC DNA]</scope>
    <source>
        <strain evidence="1">CCMSSC00406</strain>
    </source>
</reference>
<keyword evidence="2" id="KW-1185">Reference proteome</keyword>
<gene>
    <name evidence="1" type="ORF">CCMSSC00406_0005958</name>
</gene>
<proteinExistence type="predicted"/>
<sequence>MTPRTRLELLNPALGDDCAPYKSYWIHEVELTTSRRLHKTKACQTDSYRAPASTCNFLSVPSLDVDYEPIMINERKPVIGVKYTPLSMDVDHQELDIHNLPGIKYIRIQWVDLTNAICYRVIPISYFIKILQSPRPSISITRSILGLVHLTLVEGFSPIGEYLYVPDITTLKLCGYAPGYATLMGYFEEKSPKQNVPRSLEYKVDLCPRTILNRIVEDARVSLGLDFLVGFETEFILLSSVSPVKAVNEVSYGRASGMRTGSPEYLALEEMLDALHLSGIEVQALHKEGAPGQYEIVTAPLRPLQAIDALIHTRETIYNIANKHGLYATLAPRVYGNSCGSSSHAHISVHAQGESPVSSVSPNLTDVEASFLASVLDHLPALIALTLPIPESFKRMADGVWSGGTYVCWGTDNREAPLRLSNATSPSTRNFEYRALDGTANPYIAIAGIIGAGVEGVRDQVELKIKDNSGDIPAANMDDRERGALGITKRLPLSWDEARENLEQDELMGELLGRNFVTKYLNVNKESLSRTSLRWRT</sequence>
<accession>A0ACB7IJ78</accession>